<feature type="non-terminal residue" evidence="6">
    <location>
        <position position="303"/>
    </location>
</feature>
<keyword evidence="7" id="KW-1185">Reference proteome</keyword>
<dbReference type="GO" id="GO:0008757">
    <property type="term" value="F:S-adenosylmethionine-dependent methyltransferase activity"/>
    <property type="evidence" value="ECO:0007669"/>
    <property type="project" value="TreeGrafter"/>
</dbReference>
<comment type="caution">
    <text evidence="6">The sequence shown here is derived from an EMBL/GenBank/DDBJ whole genome shotgun (WGS) entry which is preliminary data.</text>
</comment>
<accession>A0AA36CMZ3</accession>
<reference evidence="6" key="1">
    <citation type="submission" date="2023-06" db="EMBL/GenBank/DDBJ databases">
        <authorList>
            <person name="Delattre M."/>
        </authorList>
    </citation>
    <scope>NUCLEOTIDE SEQUENCE</scope>
    <source>
        <strain evidence="6">AF72</strain>
    </source>
</reference>
<evidence type="ECO:0000256" key="4">
    <source>
        <dbReference type="ARBA" id="ARBA00023453"/>
    </source>
</evidence>
<evidence type="ECO:0000256" key="5">
    <source>
        <dbReference type="SAM" id="MobiDB-lite"/>
    </source>
</evidence>
<feature type="compositionally biased region" description="Basic and acidic residues" evidence="5">
    <location>
        <begin position="36"/>
        <end position="59"/>
    </location>
</feature>
<dbReference type="GO" id="GO:0008171">
    <property type="term" value="F:O-methyltransferase activity"/>
    <property type="evidence" value="ECO:0007669"/>
    <property type="project" value="InterPro"/>
</dbReference>
<gene>
    <name evidence="6" type="ORF">MSPICULIGERA_LOCUS9381</name>
</gene>
<evidence type="ECO:0008006" key="8">
    <source>
        <dbReference type="Google" id="ProtNLM"/>
    </source>
</evidence>
<dbReference type="EMBL" id="CATQJA010002513">
    <property type="protein sequence ID" value="CAJ0570952.1"/>
    <property type="molecule type" value="Genomic_DNA"/>
</dbReference>
<dbReference type="PANTHER" id="PTHR10509:SF93">
    <property type="entry name" value="CATECHOL O-METHYLTRANSFERASE DOMAIN-CONTAINING PROTEIN 1"/>
    <property type="match status" value="1"/>
</dbReference>
<dbReference type="Proteomes" id="UP001177023">
    <property type="component" value="Unassembled WGS sequence"/>
</dbReference>
<name>A0AA36CMZ3_9BILA</name>
<dbReference type="PROSITE" id="PS51682">
    <property type="entry name" value="SAM_OMT_I"/>
    <property type="match status" value="1"/>
</dbReference>
<keyword evidence="2" id="KW-0808">Transferase</keyword>
<dbReference type="PANTHER" id="PTHR10509">
    <property type="entry name" value="O-METHYLTRANSFERASE-RELATED"/>
    <property type="match status" value="1"/>
</dbReference>
<organism evidence="6 7">
    <name type="scientific">Mesorhabditis spiculigera</name>
    <dbReference type="NCBI Taxonomy" id="96644"/>
    <lineage>
        <taxon>Eukaryota</taxon>
        <taxon>Metazoa</taxon>
        <taxon>Ecdysozoa</taxon>
        <taxon>Nematoda</taxon>
        <taxon>Chromadorea</taxon>
        <taxon>Rhabditida</taxon>
        <taxon>Rhabditina</taxon>
        <taxon>Rhabditomorpha</taxon>
        <taxon>Rhabditoidea</taxon>
        <taxon>Rhabditidae</taxon>
        <taxon>Mesorhabditinae</taxon>
        <taxon>Mesorhabditis</taxon>
    </lineage>
</organism>
<evidence type="ECO:0000313" key="6">
    <source>
        <dbReference type="EMBL" id="CAJ0570952.1"/>
    </source>
</evidence>
<dbReference type="InterPro" id="IPR002935">
    <property type="entry name" value="SAM_O-MeTrfase"/>
</dbReference>
<dbReference type="Pfam" id="PF01596">
    <property type="entry name" value="Methyltransf_3"/>
    <property type="match status" value="1"/>
</dbReference>
<dbReference type="Gene3D" id="3.40.50.150">
    <property type="entry name" value="Vaccinia Virus protein VP39"/>
    <property type="match status" value="1"/>
</dbReference>
<protein>
    <recommendedName>
        <fullName evidence="8">O-methyltransferase</fullName>
    </recommendedName>
</protein>
<dbReference type="InterPro" id="IPR029063">
    <property type="entry name" value="SAM-dependent_MTases_sf"/>
</dbReference>
<feature type="region of interest" description="Disordered" evidence="5">
    <location>
        <begin position="1"/>
        <end position="82"/>
    </location>
</feature>
<keyword evidence="3" id="KW-0949">S-adenosyl-L-methionine</keyword>
<proteinExistence type="inferred from homology"/>
<dbReference type="InterPro" id="IPR050362">
    <property type="entry name" value="Cation-dep_OMT"/>
</dbReference>
<evidence type="ECO:0000256" key="3">
    <source>
        <dbReference type="ARBA" id="ARBA00022691"/>
    </source>
</evidence>
<dbReference type="AlphaFoldDB" id="A0AA36CMZ3"/>
<keyword evidence="1" id="KW-0489">Methyltransferase</keyword>
<evidence type="ECO:0000256" key="2">
    <source>
        <dbReference type="ARBA" id="ARBA00022679"/>
    </source>
</evidence>
<comment type="similarity">
    <text evidence="4">Belongs to the class I-like SAM-binding methyltransferase superfamily. Cation-dependent O-methyltransferase family.</text>
</comment>
<dbReference type="SUPFAM" id="SSF53335">
    <property type="entry name" value="S-adenosyl-L-methionine-dependent methyltransferases"/>
    <property type="match status" value="1"/>
</dbReference>
<dbReference type="GO" id="GO:0032259">
    <property type="term" value="P:methylation"/>
    <property type="evidence" value="ECO:0007669"/>
    <property type="project" value="UniProtKB-KW"/>
</dbReference>
<sequence length="303" mass="32810">MTTSSGSSGGKGRMKASIGSGIRPPRFRISTSPPRKRLEEDSDSSARRFEMRIDEEGGARRSRWPGPSSHDSTVSPDHHLKMPPQQVVSKSYNKHECPVSDYCNQLTIQQEPVQIELQRETLAKHEMGRMLGAPEHFIRLIKGKKALDVGTFTGGSALAWALALPADGQVVSMDVSHAALNSIGKPILQKAPEALKKIDFRLAPALETLDSLIASGASGTFDFAFIDADKTAYPEYYAKTMTLLRSGGVILVDNALRGGKVALPEKDESCTAIDACNRQIFADTNSNSFLINVGDGLHVAFKA</sequence>
<evidence type="ECO:0000313" key="7">
    <source>
        <dbReference type="Proteomes" id="UP001177023"/>
    </source>
</evidence>
<evidence type="ECO:0000256" key="1">
    <source>
        <dbReference type="ARBA" id="ARBA00022603"/>
    </source>
</evidence>